<feature type="chain" id="PRO_5021978575" description="PEP-CTERM protein-sorting domain-containing protein" evidence="2">
    <location>
        <begin position="21"/>
        <end position="280"/>
    </location>
</feature>
<keyword evidence="4" id="KW-1185">Reference proteome</keyword>
<feature type="compositionally biased region" description="Low complexity" evidence="1">
    <location>
        <begin position="210"/>
        <end position="221"/>
    </location>
</feature>
<organism evidence="3 4">
    <name type="scientific">Aeoliella mucimassa</name>
    <dbReference type="NCBI Taxonomy" id="2527972"/>
    <lineage>
        <taxon>Bacteria</taxon>
        <taxon>Pseudomonadati</taxon>
        <taxon>Planctomycetota</taxon>
        <taxon>Planctomycetia</taxon>
        <taxon>Pirellulales</taxon>
        <taxon>Lacipirellulaceae</taxon>
        <taxon>Aeoliella</taxon>
    </lineage>
</organism>
<dbReference type="Proteomes" id="UP000315750">
    <property type="component" value="Chromosome"/>
</dbReference>
<gene>
    <name evidence="3" type="ORF">Pan181_23140</name>
</gene>
<protein>
    <recommendedName>
        <fullName evidence="5">PEP-CTERM protein-sorting domain-containing protein</fullName>
    </recommendedName>
</protein>
<evidence type="ECO:0008006" key="5">
    <source>
        <dbReference type="Google" id="ProtNLM"/>
    </source>
</evidence>
<evidence type="ECO:0000256" key="2">
    <source>
        <dbReference type="SAM" id="SignalP"/>
    </source>
</evidence>
<proteinExistence type="predicted"/>
<dbReference type="AlphaFoldDB" id="A0A518AN15"/>
<sequence precursor="true">MLQTLIMIASISLLASTAEAHRMSHNSFGGRSGGGGGFVNLGGRSHHGDFGVGGTFGFDIVHVDEPQTKYESIFDTLVEQYETDLTEIDDYYTTDDYSEILDNMEWLVVNYDLFLSSVERSIERLDDVLGIANEDLTYYTDLLTEYEANTELSEDTLERIIERLTAAQERITEQIETLTNTQTTLNDNLATYTTFADEIGTYLDEMLAAGGTSSDDTSTDTSDSDDTGSEESAIVSAVAATSPYEAAPAHVVPEPASYFTAIAGAMCLLGISRAARRKSS</sequence>
<accession>A0A518AN15</accession>
<evidence type="ECO:0000256" key="1">
    <source>
        <dbReference type="SAM" id="MobiDB-lite"/>
    </source>
</evidence>
<evidence type="ECO:0000313" key="4">
    <source>
        <dbReference type="Proteomes" id="UP000315750"/>
    </source>
</evidence>
<feature type="signal peptide" evidence="2">
    <location>
        <begin position="1"/>
        <end position="20"/>
    </location>
</feature>
<reference evidence="3 4" key="1">
    <citation type="submission" date="2019-02" db="EMBL/GenBank/DDBJ databases">
        <title>Deep-cultivation of Planctomycetes and their phenomic and genomic characterization uncovers novel biology.</title>
        <authorList>
            <person name="Wiegand S."/>
            <person name="Jogler M."/>
            <person name="Boedeker C."/>
            <person name="Pinto D."/>
            <person name="Vollmers J."/>
            <person name="Rivas-Marin E."/>
            <person name="Kohn T."/>
            <person name="Peeters S.H."/>
            <person name="Heuer A."/>
            <person name="Rast P."/>
            <person name="Oberbeckmann S."/>
            <person name="Bunk B."/>
            <person name="Jeske O."/>
            <person name="Meyerdierks A."/>
            <person name="Storesund J.E."/>
            <person name="Kallscheuer N."/>
            <person name="Luecker S."/>
            <person name="Lage O.M."/>
            <person name="Pohl T."/>
            <person name="Merkel B.J."/>
            <person name="Hornburger P."/>
            <person name="Mueller R.-W."/>
            <person name="Bruemmer F."/>
            <person name="Labrenz M."/>
            <person name="Spormann A.M."/>
            <person name="Op den Camp H."/>
            <person name="Overmann J."/>
            <person name="Amann R."/>
            <person name="Jetten M.S.M."/>
            <person name="Mascher T."/>
            <person name="Medema M.H."/>
            <person name="Devos D.P."/>
            <person name="Kaster A.-K."/>
            <person name="Ovreas L."/>
            <person name="Rohde M."/>
            <person name="Galperin M.Y."/>
            <person name="Jogler C."/>
        </authorList>
    </citation>
    <scope>NUCLEOTIDE SEQUENCE [LARGE SCALE GENOMIC DNA]</scope>
    <source>
        <strain evidence="3 4">Pan181</strain>
    </source>
</reference>
<dbReference type="RefSeq" id="WP_197529162.1">
    <property type="nucleotide sequence ID" value="NZ_CP036278.1"/>
</dbReference>
<keyword evidence="2" id="KW-0732">Signal</keyword>
<name>A0A518AN15_9BACT</name>
<feature type="region of interest" description="Disordered" evidence="1">
    <location>
        <begin position="210"/>
        <end position="232"/>
    </location>
</feature>
<evidence type="ECO:0000313" key="3">
    <source>
        <dbReference type="EMBL" id="QDU56110.1"/>
    </source>
</evidence>
<dbReference type="KEGG" id="amuc:Pan181_23140"/>
<dbReference type="EMBL" id="CP036278">
    <property type="protein sequence ID" value="QDU56110.1"/>
    <property type="molecule type" value="Genomic_DNA"/>
</dbReference>